<evidence type="ECO:0000313" key="4">
    <source>
        <dbReference type="Proteomes" id="UP001596160"/>
    </source>
</evidence>
<feature type="region of interest" description="Disordered" evidence="2">
    <location>
        <begin position="1"/>
        <end position="21"/>
    </location>
</feature>
<dbReference type="InterPro" id="IPR023365">
    <property type="entry name" value="Sortase_dom-sf"/>
</dbReference>
<dbReference type="Proteomes" id="UP001596160">
    <property type="component" value="Unassembled WGS sequence"/>
</dbReference>
<evidence type="ECO:0000256" key="2">
    <source>
        <dbReference type="SAM" id="MobiDB-lite"/>
    </source>
</evidence>
<dbReference type="CDD" id="cd05829">
    <property type="entry name" value="Sortase_F"/>
    <property type="match status" value="1"/>
</dbReference>
<sequence>MADPVRNRVRHPVPYPARPAHHPAARHSPWFALLSVLLFGVFLLRAGTAGSAAGPPPAPRAEAAVPQRAAATVAATAAGRPDAPGPLPRSRPLRITIPSLRVNAPLLGVGLGADRRITAPPAADGGSAGWYTGAAAPGERGTAVVVGHVDNAAGPAVFHPLGSLERGGRIEILREDGRTAVFTVYGNEAHPLAAFPAERVYRDGPRPELRLITCGGRYTERAGYDGNVVVFARLTEVR</sequence>
<keyword evidence="4" id="KW-1185">Reference proteome</keyword>
<dbReference type="InterPro" id="IPR005754">
    <property type="entry name" value="Sortase"/>
</dbReference>
<dbReference type="Pfam" id="PF04203">
    <property type="entry name" value="Sortase"/>
    <property type="match status" value="1"/>
</dbReference>
<dbReference type="NCBIfam" id="NF033748">
    <property type="entry name" value="class_F_sortase"/>
    <property type="match status" value="1"/>
</dbReference>
<dbReference type="RefSeq" id="WP_381734266.1">
    <property type="nucleotide sequence ID" value="NZ_JBHSKP010000010.1"/>
</dbReference>
<proteinExistence type="predicted"/>
<gene>
    <name evidence="3" type="ORF">ACFPRH_17780</name>
</gene>
<evidence type="ECO:0000256" key="1">
    <source>
        <dbReference type="ARBA" id="ARBA00022801"/>
    </source>
</evidence>
<accession>A0ABW0AKM2</accession>
<comment type="caution">
    <text evidence="3">The sequence shown here is derived from an EMBL/GenBank/DDBJ whole genome shotgun (WGS) entry which is preliminary data.</text>
</comment>
<name>A0ABW0AKM2_9ACTN</name>
<dbReference type="EMBL" id="JBHSKP010000010">
    <property type="protein sequence ID" value="MFC5153586.1"/>
    <property type="molecule type" value="Genomic_DNA"/>
</dbReference>
<dbReference type="InterPro" id="IPR042001">
    <property type="entry name" value="Sortase_F"/>
</dbReference>
<organism evidence="3 4">
    <name type="scientific">Streptomyces amakusaensis</name>
    <dbReference type="NCBI Taxonomy" id="67271"/>
    <lineage>
        <taxon>Bacteria</taxon>
        <taxon>Bacillati</taxon>
        <taxon>Actinomycetota</taxon>
        <taxon>Actinomycetes</taxon>
        <taxon>Kitasatosporales</taxon>
        <taxon>Streptomycetaceae</taxon>
        <taxon>Streptomyces</taxon>
    </lineage>
</organism>
<evidence type="ECO:0000313" key="3">
    <source>
        <dbReference type="EMBL" id="MFC5153586.1"/>
    </source>
</evidence>
<keyword evidence="1" id="KW-0378">Hydrolase</keyword>
<dbReference type="Gene3D" id="2.40.260.10">
    <property type="entry name" value="Sortase"/>
    <property type="match status" value="1"/>
</dbReference>
<reference evidence="4" key="1">
    <citation type="journal article" date="2019" name="Int. J. Syst. Evol. Microbiol.">
        <title>The Global Catalogue of Microorganisms (GCM) 10K type strain sequencing project: providing services to taxonomists for standard genome sequencing and annotation.</title>
        <authorList>
            <consortium name="The Broad Institute Genomics Platform"/>
            <consortium name="The Broad Institute Genome Sequencing Center for Infectious Disease"/>
            <person name="Wu L."/>
            <person name="Ma J."/>
        </authorList>
    </citation>
    <scope>NUCLEOTIDE SEQUENCE [LARGE SCALE GENOMIC DNA]</scope>
    <source>
        <strain evidence="4">PCU 266</strain>
    </source>
</reference>
<protein>
    <submittedName>
        <fullName evidence="3">Class F sortase</fullName>
    </submittedName>
</protein>
<dbReference type="SUPFAM" id="SSF63817">
    <property type="entry name" value="Sortase"/>
    <property type="match status" value="1"/>
</dbReference>